<protein>
    <recommendedName>
        <fullName evidence="9">DUF2570 domain-containing protein</fullName>
    </recommendedName>
</protein>
<evidence type="ECO:0008006" key="9">
    <source>
        <dbReference type="Google" id="ProtNLM"/>
    </source>
</evidence>
<reference evidence="6 7" key="1">
    <citation type="submission" date="2018-06" db="EMBL/GenBank/DDBJ databases">
        <authorList>
            <consortium name="Pathogen Informatics"/>
            <person name="Doyle S."/>
        </authorList>
    </citation>
    <scope>NUCLEOTIDE SEQUENCE [LARGE SCALE GENOMIC DNA]</scope>
    <source>
        <strain evidence="3 6">NCTC11181</strain>
        <strain evidence="5 7">NCTC11341</strain>
    </source>
</reference>
<dbReference type="EMBL" id="UFYN01000006">
    <property type="protein sequence ID" value="STE75125.1"/>
    <property type="molecule type" value="Genomic_DNA"/>
</dbReference>
<evidence type="ECO:0000313" key="3">
    <source>
        <dbReference type="EMBL" id="STD34677.1"/>
    </source>
</evidence>
<reference evidence="2 8" key="2">
    <citation type="submission" date="2020-12" db="EMBL/GenBank/DDBJ databases">
        <title>FDA dAtabase for Regulatory Grade micrObial Sequences (FDA-ARGOS): Supporting development and validation of Infectious Disease Dx tests.</title>
        <authorList>
            <person name="Sproer C."/>
            <person name="Gronow S."/>
            <person name="Severitt S."/>
            <person name="Schroder I."/>
            <person name="Tallon L."/>
            <person name="Sadzewicz L."/>
            <person name="Zhao X."/>
            <person name="Boylan J."/>
            <person name="Ott S."/>
            <person name="Bowen H."/>
            <person name="Vavikolanu K."/>
            <person name="Mehta A."/>
            <person name="Aluvathingal J."/>
            <person name="Nadendla S."/>
            <person name="Lowell S."/>
            <person name="Myers T."/>
            <person name="Yan Y."/>
            <person name="Sichtig H."/>
        </authorList>
    </citation>
    <scope>NUCLEOTIDE SEQUENCE [LARGE SCALE GENOMIC DNA]</scope>
    <source>
        <strain evidence="2 8">FDAARGOS_945</strain>
    </source>
</reference>
<feature type="compositionally biased region" description="Basic and acidic residues" evidence="1">
    <location>
        <begin position="140"/>
        <end position="150"/>
    </location>
</feature>
<name>A0A376FLF7_ECOLX</name>
<dbReference type="Proteomes" id="UP000254428">
    <property type="component" value="Unassembled WGS sequence"/>
</dbReference>
<dbReference type="AlphaFoldDB" id="A0A376FLF7"/>
<organism evidence="3 6">
    <name type="scientific">Escherichia coli</name>
    <dbReference type="NCBI Taxonomy" id="562"/>
    <lineage>
        <taxon>Bacteria</taxon>
        <taxon>Pseudomonadati</taxon>
        <taxon>Pseudomonadota</taxon>
        <taxon>Gammaproteobacteria</taxon>
        <taxon>Enterobacterales</taxon>
        <taxon>Enterobacteriaceae</taxon>
        <taxon>Escherichia</taxon>
    </lineage>
</organism>
<dbReference type="Proteomes" id="UP000254219">
    <property type="component" value="Unassembled WGS sequence"/>
</dbReference>
<evidence type="ECO:0000313" key="4">
    <source>
        <dbReference type="EMBL" id="STE75125.1"/>
    </source>
</evidence>
<gene>
    <name evidence="2" type="ORF">I6H02_23120</name>
    <name evidence="3" type="ORF">NCTC11181_00448</name>
    <name evidence="4" type="ORF">NCTC11181_04547</name>
    <name evidence="5" type="ORF">NCTC11341_06203</name>
</gene>
<feature type="region of interest" description="Disordered" evidence="1">
    <location>
        <begin position="122"/>
        <end position="157"/>
    </location>
</feature>
<dbReference type="RefSeq" id="WP_000868436.1">
    <property type="nucleotide sequence ID" value="NZ_JAALAB010000006.1"/>
</dbReference>
<evidence type="ECO:0000256" key="1">
    <source>
        <dbReference type="SAM" id="MobiDB-lite"/>
    </source>
</evidence>
<sequence length="157" mass="17832">MKVRYILMMALTVLTLLTITLWQTFRLGQEDGHNRYTQAQLDDYSRTLKEAGTIISTASGVLRDVMTARQNRQQEGEIRREQLRNDITTDACARAVPDARFTERLHQHAERVRAAAVVPFHPGRADRPRTSPAVSGDAIMGKHRDMERQPHGRTGNL</sequence>
<dbReference type="EMBL" id="CP065611">
    <property type="protein sequence ID" value="QPR04399.1"/>
    <property type="molecule type" value="Genomic_DNA"/>
</dbReference>
<evidence type="ECO:0000313" key="8">
    <source>
        <dbReference type="Proteomes" id="UP000594864"/>
    </source>
</evidence>
<proteinExistence type="predicted"/>
<dbReference type="EMBL" id="UGBT01000002">
    <property type="protein sequence ID" value="STH74457.1"/>
    <property type="molecule type" value="Genomic_DNA"/>
</dbReference>
<evidence type="ECO:0000313" key="7">
    <source>
        <dbReference type="Proteomes" id="UP000254428"/>
    </source>
</evidence>
<accession>A0A376FLF7</accession>
<evidence type="ECO:0000313" key="2">
    <source>
        <dbReference type="EMBL" id="QPR04399.1"/>
    </source>
</evidence>
<evidence type="ECO:0000313" key="6">
    <source>
        <dbReference type="Proteomes" id="UP000254219"/>
    </source>
</evidence>
<dbReference type="Proteomes" id="UP000594864">
    <property type="component" value="Chromosome"/>
</dbReference>
<dbReference type="EMBL" id="UFYN01000002">
    <property type="protein sequence ID" value="STD34677.1"/>
    <property type="molecule type" value="Genomic_DNA"/>
</dbReference>
<evidence type="ECO:0000313" key="5">
    <source>
        <dbReference type="EMBL" id="STH74457.1"/>
    </source>
</evidence>